<dbReference type="AlphaFoldDB" id="A0A8H4WA87"/>
<keyword evidence="4" id="KW-0862">Zinc</keyword>
<evidence type="ECO:0000256" key="4">
    <source>
        <dbReference type="ARBA" id="ARBA00022833"/>
    </source>
</evidence>
<dbReference type="CDD" id="cd00067">
    <property type="entry name" value="GAL4"/>
    <property type="match status" value="1"/>
</dbReference>
<feature type="region of interest" description="Disordered" evidence="9">
    <location>
        <begin position="174"/>
        <end position="193"/>
    </location>
</feature>
<evidence type="ECO:0000256" key="7">
    <source>
        <dbReference type="ARBA" id="ARBA00023163"/>
    </source>
</evidence>
<feature type="domain" description="Zn(2)-C6 fungal-type" evidence="10">
    <location>
        <begin position="123"/>
        <end position="153"/>
    </location>
</feature>
<dbReference type="OrthoDB" id="4330117at2759"/>
<dbReference type="GO" id="GO:0016846">
    <property type="term" value="F:carbon-sulfur lyase activity"/>
    <property type="evidence" value="ECO:0007669"/>
    <property type="project" value="InterPro"/>
</dbReference>
<dbReference type="InterPro" id="IPR011057">
    <property type="entry name" value="Mss4-like_sf"/>
</dbReference>
<dbReference type="PANTHER" id="PTHR47540:SF4">
    <property type="entry name" value="TRANSCRIPTION FACTOR RGLT"/>
    <property type="match status" value="1"/>
</dbReference>
<gene>
    <name evidence="11" type="ORF">G7Y89_g1496</name>
</gene>
<dbReference type="InterPro" id="IPR006913">
    <property type="entry name" value="CENP-V/GFA"/>
</dbReference>
<feature type="compositionally biased region" description="Low complexity" evidence="9">
    <location>
        <begin position="175"/>
        <end position="184"/>
    </location>
</feature>
<dbReference type="SUPFAM" id="SSF57701">
    <property type="entry name" value="Zn2/Cys6 DNA-binding domain"/>
    <property type="match status" value="1"/>
</dbReference>
<dbReference type="SUPFAM" id="SSF51316">
    <property type="entry name" value="Mss4-like"/>
    <property type="match status" value="1"/>
</dbReference>
<evidence type="ECO:0000256" key="6">
    <source>
        <dbReference type="ARBA" id="ARBA00023125"/>
    </source>
</evidence>
<evidence type="ECO:0000256" key="9">
    <source>
        <dbReference type="SAM" id="MobiDB-lite"/>
    </source>
</evidence>
<evidence type="ECO:0000256" key="2">
    <source>
        <dbReference type="ARBA" id="ARBA00005495"/>
    </source>
</evidence>
<dbReference type="InterPro" id="IPR051711">
    <property type="entry name" value="Stress_Response_Reg"/>
</dbReference>
<dbReference type="PROSITE" id="PS00463">
    <property type="entry name" value="ZN2_CY6_FUNGAL_1"/>
    <property type="match status" value="1"/>
</dbReference>
<keyword evidence="6" id="KW-0238">DNA-binding</keyword>
<dbReference type="Pfam" id="PF04828">
    <property type="entry name" value="GFA"/>
    <property type="match status" value="1"/>
</dbReference>
<evidence type="ECO:0000256" key="3">
    <source>
        <dbReference type="ARBA" id="ARBA00022723"/>
    </source>
</evidence>
<dbReference type="InterPro" id="IPR001138">
    <property type="entry name" value="Zn2Cys6_DnaBD"/>
</dbReference>
<proteinExistence type="inferred from homology"/>
<keyword evidence="5" id="KW-0805">Transcription regulation</keyword>
<keyword evidence="12" id="KW-1185">Reference proteome</keyword>
<dbReference type="InterPro" id="IPR036864">
    <property type="entry name" value="Zn2-C6_fun-type_DNA-bd_sf"/>
</dbReference>
<name>A0A8H4WA87_9HELO</name>
<evidence type="ECO:0000256" key="5">
    <source>
        <dbReference type="ARBA" id="ARBA00023015"/>
    </source>
</evidence>
<dbReference type="SMART" id="SM00066">
    <property type="entry name" value="GAL4"/>
    <property type="match status" value="1"/>
</dbReference>
<accession>A0A8H4WA87</accession>
<keyword evidence="7" id="KW-0804">Transcription</keyword>
<dbReference type="Gene3D" id="4.10.240.10">
    <property type="entry name" value="Zn(2)-C6 fungal-type DNA-binding domain"/>
    <property type="match status" value="1"/>
</dbReference>
<sequence>MRSVEEEKWDEHRNHPKPSGAGFIMFPQIAWILQPMDPNTGKILQLLSAYRTCSVAKFSRLQSWSLNRSRTQPRITKLHHRIKHCQVTIDSSQRKIQILRRVILSNVMNEAESSNKTQKRRAACDQCHAAKVKCPGRVTPCERCAQNSLPCHYSFAARMGKPPGSKNQKTLERMQAAAQSRAAQNTGSNLQHESIHVQTPISNESGRPPIRQPIQPEENRDLSSPAREISEFSTMDMESILTNENTIGNALDLDFDISDSLNSASGMTPGVYNYPSNISTDAWNFSTMSGNGEPNFNFSDPEPEMGIQLGSYEISKEEAQALQSILLSKALENIQRTLRRLKARVELIAKEAQRRCSHGDRNREGWDFEKEEIENLMGLSQSLLQTSGMILPTNIFVLSDALKVSPSEPKTYIQSTDSGNNMTSYFCDTCGTTLFCQSSGFPTRKVIKEGILDKISEGKPAMESYADRRAEWVPHVEGAVQKNGAGVS</sequence>
<dbReference type="Proteomes" id="UP000566819">
    <property type="component" value="Unassembled WGS sequence"/>
</dbReference>
<dbReference type="PANTHER" id="PTHR47540">
    <property type="entry name" value="THIAMINE REPRESSIBLE GENES REGULATORY PROTEIN THI5"/>
    <property type="match status" value="1"/>
</dbReference>
<dbReference type="GO" id="GO:0043565">
    <property type="term" value="F:sequence-specific DNA binding"/>
    <property type="evidence" value="ECO:0007669"/>
    <property type="project" value="TreeGrafter"/>
</dbReference>
<keyword evidence="3" id="KW-0479">Metal-binding</keyword>
<dbReference type="GO" id="GO:0000981">
    <property type="term" value="F:DNA-binding transcription factor activity, RNA polymerase II-specific"/>
    <property type="evidence" value="ECO:0007669"/>
    <property type="project" value="InterPro"/>
</dbReference>
<evidence type="ECO:0000259" key="10">
    <source>
        <dbReference type="PROSITE" id="PS50048"/>
    </source>
</evidence>
<dbReference type="Pfam" id="PF00172">
    <property type="entry name" value="Zn_clus"/>
    <property type="match status" value="1"/>
</dbReference>
<evidence type="ECO:0000256" key="1">
    <source>
        <dbReference type="ARBA" id="ARBA00004123"/>
    </source>
</evidence>
<comment type="subcellular location">
    <subcellularLocation>
        <location evidence="1">Nucleus</location>
    </subcellularLocation>
</comment>
<comment type="caution">
    <text evidence="11">The sequence shown here is derived from an EMBL/GenBank/DDBJ whole genome shotgun (WGS) entry which is preliminary data.</text>
</comment>
<protein>
    <recommendedName>
        <fullName evidence="10">Zn(2)-C6 fungal-type domain-containing protein</fullName>
    </recommendedName>
</protein>
<dbReference type="EMBL" id="JAAMPI010000058">
    <property type="protein sequence ID" value="KAF4636599.1"/>
    <property type="molecule type" value="Genomic_DNA"/>
</dbReference>
<dbReference type="PROSITE" id="PS50048">
    <property type="entry name" value="ZN2_CY6_FUNGAL_2"/>
    <property type="match status" value="1"/>
</dbReference>
<reference evidence="11 12" key="1">
    <citation type="submission" date="2020-03" db="EMBL/GenBank/DDBJ databases">
        <title>Draft Genome Sequence of Cudoniella acicularis.</title>
        <authorList>
            <person name="Buettner E."/>
            <person name="Kellner H."/>
        </authorList>
    </citation>
    <scope>NUCLEOTIDE SEQUENCE [LARGE SCALE GENOMIC DNA]</scope>
    <source>
        <strain evidence="11 12">DSM 108380</strain>
    </source>
</reference>
<dbReference type="GO" id="GO:0005634">
    <property type="term" value="C:nucleus"/>
    <property type="evidence" value="ECO:0007669"/>
    <property type="project" value="UniProtKB-SubCell"/>
</dbReference>
<organism evidence="11 12">
    <name type="scientific">Cudoniella acicularis</name>
    <dbReference type="NCBI Taxonomy" id="354080"/>
    <lineage>
        <taxon>Eukaryota</taxon>
        <taxon>Fungi</taxon>
        <taxon>Dikarya</taxon>
        <taxon>Ascomycota</taxon>
        <taxon>Pezizomycotina</taxon>
        <taxon>Leotiomycetes</taxon>
        <taxon>Helotiales</taxon>
        <taxon>Tricladiaceae</taxon>
        <taxon>Cudoniella</taxon>
    </lineage>
</organism>
<evidence type="ECO:0000313" key="12">
    <source>
        <dbReference type="Proteomes" id="UP000566819"/>
    </source>
</evidence>
<dbReference type="GO" id="GO:0008270">
    <property type="term" value="F:zinc ion binding"/>
    <property type="evidence" value="ECO:0007669"/>
    <property type="project" value="InterPro"/>
</dbReference>
<evidence type="ECO:0000256" key="8">
    <source>
        <dbReference type="ARBA" id="ARBA00023242"/>
    </source>
</evidence>
<feature type="region of interest" description="Disordered" evidence="9">
    <location>
        <begin position="199"/>
        <end position="225"/>
    </location>
</feature>
<comment type="similarity">
    <text evidence="2">Belongs to the Gfa family.</text>
</comment>
<dbReference type="GO" id="GO:0045944">
    <property type="term" value="P:positive regulation of transcription by RNA polymerase II"/>
    <property type="evidence" value="ECO:0007669"/>
    <property type="project" value="TreeGrafter"/>
</dbReference>
<keyword evidence="8" id="KW-0539">Nucleus</keyword>
<dbReference type="Gene3D" id="3.90.1590.10">
    <property type="entry name" value="glutathione-dependent formaldehyde- activating enzyme (gfa)"/>
    <property type="match status" value="1"/>
</dbReference>
<evidence type="ECO:0000313" key="11">
    <source>
        <dbReference type="EMBL" id="KAF4636599.1"/>
    </source>
</evidence>